<proteinExistence type="predicted"/>
<keyword evidence="1" id="KW-0175">Coiled coil</keyword>
<dbReference type="InterPro" id="IPR026622">
    <property type="entry name" value="Mxra7"/>
</dbReference>
<feature type="region of interest" description="Disordered" evidence="2">
    <location>
        <begin position="21"/>
        <end position="44"/>
    </location>
</feature>
<feature type="coiled-coil region" evidence="1">
    <location>
        <begin position="62"/>
        <end position="93"/>
    </location>
</feature>
<sequence length="123" mass="14207">MSLCCFRVNMDDKEMVKKLRGTNHSSLSDRESFKSGACKSSHNDLPSDVVTSFKELYGKLATANLRVKAKKLKKAMTDEERREEQLIQQKQLESICEMIMQEPEKFGLHDKSEITEQMKLYSI</sequence>
<dbReference type="Pfam" id="PF25473">
    <property type="entry name" value="MXRA7_helical"/>
    <property type="match status" value="1"/>
</dbReference>
<evidence type="ECO:0000256" key="1">
    <source>
        <dbReference type="SAM" id="Coils"/>
    </source>
</evidence>
<accession>A0A0R3S5S1</accession>
<dbReference type="WBParaSite" id="EEL_0001014001-mRNA-1">
    <property type="protein sequence ID" value="EEL_0001014001-mRNA-1"/>
    <property type="gene ID" value="EEL_0001014001"/>
</dbReference>
<dbReference type="AlphaFoldDB" id="A0A0R3S5S1"/>
<name>A0A0R3S5S1_9BILA</name>
<dbReference type="Proteomes" id="UP000050640">
    <property type="component" value="Unplaced"/>
</dbReference>
<dbReference type="PANTHER" id="PTHR21845:SF2">
    <property type="entry name" value="MATRIX-REMODELING-ASSOCIATED PROTEIN 7"/>
    <property type="match status" value="1"/>
</dbReference>
<evidence type="ECO:0000259" key="3">
    <source>
        <dbReference type="Pfam" id="PF25473"/>
    </source>
</evidence>
<dbReference type="InterPro" id="IPR057534">
    <property type="entry name" value="MXRA7_helical"/>
</dbReference>
<organism evidence="4 5">
    <name type="scientific">Elaeophora elaphi</name>
    <dbReference type="NCBI Taxonomy" id="1147741"/>
    <lineage>
        <taxon>Eukaryota</taxon>
        <taxon>Metazoa</taxon>
        <taxon>Ecdysozoa</taxon>
        <taxon>Nematoda</taxon>
        <taxon>Chromadorea</taxon>
        <taxon>Rhabditida</taxon>
        <taxon>Spirurina</taxon>
        <taxon>Spiruromorpha</taxon>
        <taxon>Filarioidea</taxon>
        <taxon>Onchocercidae</taxon>
        <taxon>Elaeophora</taxon>
    </lineage>
</organism>
<reference evidence="5" key="1">
    <citation type="submission" date="2017-02" db="UniProtKB">
        <authorList>
            <consortium name="WormBaseParasite"/>
        </authorList>
    </citation>
    <scope>IDENTIFICATION</scope>
</reference>
<evidence type="ECO:0000313" key="5">
    <source>
        <dbReference type="WBParaSite" id="EEL_0001014001-mRNA-1"/>
    </source>
</evidence>
<evidence type="ECO:0000256" key="2">
    <source>
        <dbReference type="SAM" id="MobiDB-lite"/>
    </source>
</evidence>
<feature type="domain" description="Matrix-remodeling-associated protein 7 helical" evidence="3">
    <location>
        <begin position="61"/>
        <end position="123"/>
    </location>
</feature>
<evidence type="ECO:0000313" key="4">
    <source>
        <dbReference type="Proteomes" id="UP000050640"/>
    </source>
</evidence>
<keyword evidence="4" id="KW-1185">Reference proteome</keyword>
<dbReference type="PANTHER" id="PTHR21845">
    <property type="entry name" value="TRANSMEMBRANE ANCHOR PROTEIN 1"/>
    <property type="match status" value="1"/>
</dbReference>
<protein>
    <submittedName>
        <fullName evidence="5">RAB6-interacting golgin</fullName>
    </submittedName>
</protein>